<dbReference type="PROSITE" id="PS00878">
    <property type="entry name" value="ODR_DC_2_1"/>
    <property type="match status" value="1"/>
</dbReference>
<feature type="active site" description="Proton donor" evidence="7">
    <location>
        <position position="370"/>
    </location>
</feature>
<dbReference type="GO" id="GO:0008836">
    <property type="term" value="F:diaminopimelate decarboxylase activity"/>
    <property type="evidence" value="ECO:0007669"/>
    <property type="project" value="UniProtKB-UniRule"/>
</dbReference>
<dbReference type="Gene3D" id="2.40.37.10">
    <property type="entry name" value="Lyase, Ornithine Decarboxylase, Chain A, domain 1"/>
    <property type="match status" value="1"/>
</dbReference>
<dbReference type="InterPro" id="IPR029066">
    <property type="entry name" value="PLP-binding_barrel"/>
</dbReference>
<dbReference type="GO" id="GO:0009089">
    <property type="term" value="P:lysine biosynthetic process via diaminopimelate"/>
    <property type="evidence" value="ECO:0007669"/>
    <property type="project" value="UniProtKB-UniRule"/>
</dbReference>
<accession>A0A1G7XW02</accession>
<feature type="modified residue" description="N6-(pyridoxal phosphate)lysine" evidence="7">
    <location>
        <position position="82"/>
    </location>
</feature>
<dbReference type="InterPro" id="IPR022644">
    <property type="entry name" value="De-COase2_N"/>
</dbReference>
<dbReference type="CDD" id="cd06828">
    <property type="entry name" value="PLPDE_III_DapDC"/>
    <property type="match status" value="1"/>
</dbReference>
<feature type="domain" description="Orn/DAP/Arg decarboxylase 2 N-terminal" evidence="9">
    <location>
        <begin position="59"/>
        <end position="307"/>
    </location>
</feature>
<keyword evidence="5 8" id="KW-0456">Lyase</keyword>
<name>A0A1G7XW02_PSEOR</name>
<evidence type="ECO:0000256" key="1">
    <source>
        <dbReference type="ARBA" id="ARBA00001933"/>
    </source>
</evidence>
<evidence type="ECO:0000256" key="6">
    <source>
        <dbReference type="NCBIfam" id="TIGR01048"/>
    </source>
</evidence>
<dbReference type="PRINTS" id="PR01181">
    <property type="entry name" value="DAPDCRBXLASE"/>
</dbReference>
<evidence type="ECO:0000256" key="7">
    <source>
        <dbReference type="PIRSR" id="PIRSR600183-50"/>
    </source>
</evidence>
<dbReference type="PRINTS" id="PR01179">
    <property type="entry name" value="ODADCRBXLASE"/>
</dbReference>
<dbReference type="AlphaFoldDB" id="A0A1G7XW02"/>
<dbReference type="Proteomes" id="UP000198967">
    <property type="component" value="Unassembled WGS sequence"/>
</dbReference>
<organism evidence="10 11">
    <name type="scientific">Pseudonocardia oroxyli</name>
    <dbReference type="NCBI Taxonomy" id="366584"/>
    <lineage>
        <taxon>Bacteria</taxon>
        <taxon>Bacillati</taxon>
        <taxon>Actinomycetota</taxon>
        <taxon>Actinomycetes</taxon>
        <taxon>Pseudonocardiales</taxon>
        <taxon>Pseudonocardiaceae</taxon>
        <taxon>Pseudonocardia</taxon>
    </lineage>
</organism>
<dbReference type="InterPro" id="IPR000183">
    <property type="entry name" value="Orn/DAP/Arg_de-COase"/>
</dbReference>
<evidence type="ECO:0000313" key="10">
    <source>
        <dbReference type="EMBL" id="SDG88349.1"/>
    </source>
</evidence>
<dbReference type="SUPFAM" id="SSF50621">
    <property type="entry name" value="Alanine racemase C-terminal domain-like"/>
    <property type="match status" value="1"/>
</dbReference>
<dbReference type="OrthoDB" id="9802241at2"/>
<dbReference type="Pfam" id="PF02784">
    <property type="entry name" value="Orn_Arg_deC_N"/>
    <property type="match status" value="1"/>
</dbReference>
<sequence>MTLADLIPTLRPTLAARLEPGLWPVTTAATCDGRVSVGGCDLAELAARHGTPLQVLDVADVRERCRAYRRALPDAEIVYAAKALLTPAVARLVGAEGMSIDACSGGEVAIAAAGVSGERILLHGNVKTDADLRAAAEARVGLIVIDSLDEIARVAAHARGVQDVLIRVTPGVDAHTLPGLTTGTLNQQFGLPFPEAAIAAKEIGTRRGLRLVGLHCHLGSQVTSTAPYVDAVHRVVRFAAEQDIDLQVLDTGGGHAVDVRGAAHDGPATLDPKDLARDLGRALRGACAHHGIAVPHLLVEPGRAIVARAGVTLYRVWAVKHVGDTTFVAVDGGMSDNPRPALYGARHPVRRIGKPVRAPLSPMTVVGRHCEATDRIAEGVPLPADLAVGDLLAVPCTGAYTRSMASTYNAVAPTPMLGVGGGAALPI</sequence>
<dbReference type="PANTHER" id="PTHR43727">
    <property type="entry name" value="DIAMINOPIMELATE DECARBOXYLASE"/>
    <property type="match status" value="1"/>
</dbReference>
<dbReference type="STRING" id="366584.SAMN05216377_116108"/>
<keyword evidence="3 7" id="KW-0663">Pyridoxal phosphate</keyword>
<dbReference type="RefSeq" id="WP_093088601.1">
    <property type="nucleotide sequence ID" value="NZ_FNBE01000016.1"/>
</dbReference>
<dbReference type="InterPro" id="IPR002986">
    <property type="entry name" value="DAP_deCOOHase_LysA"/>
</dbReference>
<dbReference type="EC" id="4.1.1.20" evidence="6 8"/>
<dbReference type="InterPro" id="IPR009006">
    <property type="entry name" value="Ala_racemase/Decarboxylase_C"/>
</dbReference>
<evidence type="ECO:0000259" key="9">
    <source>
        <dbReference type="Pfam" id="PF02784"/>
    </source>
</evidence>
<protein>
    <recommendedName>
        <fullName evidence="6 8">Diaminopimelate decarboxylase</fullName>
        <ecNumber evidence="6 8">4.1.1.20</ecNumber>
    </recommendedName>
</protein>
<dbReference type="FunFam" id="3.20.20.10:FF:000003">
    <property type="entry name" value="Diaminopimelate decarboxylase"/>
    <property type="match status" value="1"/>
</dbReference>
<proteinExistence type="predicted"/>
<keyword evidence="2 8" id="KW-0210">Decarboxylase</keyword>
<dbReference type="UniPathway" id="UPA00034">
    <property type="reaction ID" value="UER00027"/>
</dbReference>
<dbReference type="SUPFAM" id="SSF51419">
    <property type="entry name" value="PLP-binding barrel"/>
    <property type="match status" value="1"/>
</dbReference>
<comment type="pathway">
    <text evidence="8">Amino-acid biosynthesis; L-lysine biosynthesis via DAP pathway; L-lysine from DL-2,6-diaminopimelate: step 1/1.</text>
</comment>
<gene>
    <name evidence="10" type="ORF">SAMN05216377_116108</name>
</gene>
<dbReference type="EMBL" id="FNBE01000016">
    <property type="protein sequence ID" value="SDG88349.1"/>
    <property type="molecule type" value="Genomic_DNA"/>
</dbReference>
<dbReference type="NCBIfam" id="TIGR01048">
    <property type="entry name" value="lysA"/>
    <property type="match status" value="1"/>
</dbReference>
<evidence type="ECO:0000256" key="8">
    <source>
        <dbReference type="RuleBase" id="RU003738"/>
    </source>
</evidence>
<keyword evidence="11" id="KW-1185">Reference proteome</keyword>
<evidence type="ECO:0000256" key="2">
    <source>
        <dbReference type="ARBA" id="ARBA00022793"/>
    </source>
</evidence>
<reference evidence="10 11" key="1">
    <citation type="submission" date="2016-10" db="EMBL/GenBank/DDBJ databases">
        <authorList>
            <person name="de Groot N.N."/>
        </authorList>
    </citation>
    <scope>NUCLEOTIDE SEQUENCE [LARGE SCALE GENOMIC DNA]</scope>
    <source>
        <strain evidence="10 11">CGMCC 4.3143</strain>
    </source>
</reference>
<dbReference type="PANTHER" id="PTHR43727:SF2">
    <property type="entry name" value="GROUP IV DECARBOXYLASE"/>
    <property type="match status" value="1"/>
</dbReference>
<keyword evidence="4 8" id="KW-0457">Lysine biosynthesis</keyword>
<evidence type="ECO:0000256" key="3">
    <source>
        <dbReference type="ARBA" id="ARBA00022898"/>
    </source>
</evidence>
<evidence type="ECO:0000313" key="11">
    <source>
        <dbReference type="Proteomes" id="UP000198967"/>
    </source>
</evidence>
<dbReference type="InterPro" id="IPR022653">
    <property type="entry name" value="De-COase2_pyr-phos_BS"/>
</dbReference>
<evidence type="ECO:0000256" key="4">
    <source>
        <dbReference type="ARBA" id="ARBA00023154"/>
    </source>
</evidence>
<dbReference type="Gene3D" id="3.20.20.10">
    <property type="entry name" value="Alanine racemase"/>
    <property type="match status" value="1"/>
</dbReference>
<evidence type="ECO:0000256" key="5">
    <source>
        <dbReference type="ARBA" id="ARBA00023239"/>
    </source>
</evidence>
<comment type="cofactor">
    <cofactor evidence="1 7 8">
        <name>pyridoxal 5'-phosphate</name>
        <dbReference type="ChEBI" id="CHEBI:597326"/>
    </cofactor>
</comment>
<comment type="catalytic activity">
    <reaction evidence="8">
        <text>meso-2,6-diaminopimelate + H(+) = L-lysine + CO2</text>
        <dbReference type="Rhea" id="RHEA:15101"/>
        <dbReference type="ChEBI" id="CHEBI:15378"/>
        <dbReference type="ChEBI" id="CHEBI:16526"/>
        <dbReference type="ChEBI" id="CHEBI:32551"/>
        <dbReference type="ChEBI" id="CHEBI:57791"/>
        <dbReference type="EC" id="4.1.1.20"/>
    </reaction>
</comment>
<keyword evidence="4 8" id="KW-0028">Amino-acid biosynthesis</keyword>